<accession>A0A542YM61</accession>
<dbReference type="Gene3D" id="3.20.20.10">
    <property type="entry name" value="Alanine racemase"/>
    <property type="match status" value="1"/>
</dbReference>
<dbReference type="RefSeq" id="WP_170230500.1">
    <property type="nucleotide sequence ID" value="NZ_BAAAIK010000008.1"/>
</dbReference>
<dbReference type="GO" id="GO:0009089">
    <property type="term" value="P:lysine biosynthetic process via diaminopimelate"/>
    <property type="evidence" value="ECO:0007669"/>
    <property type="project" value="TreeGrafter"/>
</dbReference>
<keyword evidence="3 4" id="KW-0663">Pyridoxal phosphate</keyword>
<comment type="caution">
    <text evidence="6">The sequence shown here is derived from an EMBL/GenBank/DDBJ whole genome shotgun (WGS) entry which is preliminary data.</text>
</comment>
<dbReference type="EMBL" id="VFOP01000001">
    <property type="protein sequence ID" value="TQL49054.1"/>
    <property type="molecule type" value="Genomic_DNA"/>
</dbReference>
<keyword evidence="2" id="KW-0456">Lyase</keyword>
<dbReference type="InterPro" id="IPR009006">
    <property type="entry name" value="Ala_racemase/Decarboxylase_C"/>
</dbReference>
<dbReference type="InterPro" id="IPR002433">
    <property type="entry name" value="Orn_de-COase"/>
</dbReference>
<feature type="modified residue" description="N6-(pyridoxal phosphate)lysine" evidence="4">
    <location>
        <position position="76"/>
    </location>
</feature>
<protein>
    <submittedName>
        <fullName evidence="6">Diaminopimelate decarboxylase</fullName>
    </submittedName>
</protein>
<dbReference type="Pfam" id="PF02784">
    <property type="entry name" value="Orn_Arg_deC_N"/>
    <property type="match status" value="1"/>
</dbReference>
<evidence type="ECO:0000256" key="2">
    <source>
        <dbReference type="ARBA" id="ARBA00022793"/>
    </source>
</evidence>
<gene>
    <name evidence="6" type="ORF">FB467_0119</name>
</gene>
<reference evidence="6 7" key="1">
    <citation type="submission" date="2019-06" db="EMBL/GenBank/DDBJ databases">
        <title>Sequencing the genomes of 1000 actinobacteria strains.</title>
        <authorList>
            <person name="Klenk H.-P."/>
        </authorList>
    </citation>
    <scope>NUCLEOTIDE SEQUENCE [LARGE SCALE GENOMIC DNA]</scope>
    <source>
        <strain evidence="6 7">DSM 12335</strain>
    </source>
</reference>
<dbReference type="AlphaFoldDB" id="A0A542YM61"/>
<feature type="domain" description="Orn/DAP/Arg decarboxylase 2 N-terminal" evidence="5">
    <location>
        <begin position="55"/>
        <end position="307"/>
    </location>
</feature>
<evidence type="ECO:0000259" key="5">
    <source>
        <dbReference type="Pfam" id="PF02784"/>
    </source>
</evidence>
<feature type="active site" description="Proton donor" evidence="4">
    <location>
        <position position="370"/>
    </location>
</feature>
<proteinExistence type="predicted"/>
<dbReference type="GO" id="GO:0008836">
    <property type="term" value="F:diaminopimelate decarboxylase activity"/>
    <property type="evidence" value="ECO:0007669"/>
    <property type="project" value="TreeGrafter"/>
</dbReference>
<dbReference type="InterPro" id="IPR029066">
    <property type="entry name" value="PLP-binding_barrel"/>
</dbReference>
<dbReference type="InterPro" id="IPR022644">
    <property type="entry name" value="De-COase2_N"/>
</dbReference>
<dbReference type="InterPro" id="IPR022653">
    <property type="entry name" value="De-COase2_pyr-phos_BS"/>
</dbReference>
<evidence type="ECO:0000256" key="4">
    <source>
        <dbReference type="PIRSR" id="PIRSR600183-50"/>
    </source>
</evidence>
<dbReference type="SUPFAM" id="SSF50621">
    <property type="entry name" value="Alanine racemase C-terminal domain-like"/>
    <property type="match status" value="1"/>
</dbReference>
<dbReference type="PANTHER" id="PTHR43727">
    <property type="entry name" value="DIAMINOPIMELATE DECARBOXYLASE"/>
    <property type="match status" value="1"/>
</dbReference>
<dbReference type="PRINTS" id="PR01179">
    <property type="entry name" value="ODADCRBXLASE"/>
</dbReference>
<keyword evidence="7" id="KW-1185">Reference proteome</keyword>
<evidence type="ECO:0000313" key="6">
    <source>
        <dbReference type="EMBL" id="TQL49054.1"/>
    </source>
</evidence>
<dbReference type="GO" id="GO:0006596">
    <property type="term" value="P:polyamine biosynthetic process"/>
    <property type="evidence" value="ECO:0007669"/>
    <property type="project" value="InterPro"/>
</dbReference>
<evidence type="ECO:0000313" key="7">
    <source>
        <dbReference type="Proteomes" id="UP000319516"/>
    </source>
</evidence>
<dbReference type="PRINTS" id="PR01182">
    <property type="entry name" value="ORNDCRBXLASE"/>
</dbReference>
<dbReference type="PANTHER" id="PTHR43727:SF2">
    <property type="entry name" value="GROUP IV DECARBOXYLASE"/>
    <property type="match status" value="1"/>
</dbReference>
<dbReference type="SUPFAM" id="SSF51419">
    <property type="entry name" value="PLP-binding barrel"/>
    <property type="match status" value="1"/>
</dbReference>
<dbReference type="PROSITE" id="PS00878">
    <property type="entry name" value="ODR_DC_2_1"/>
    <property type="match status" value="1"/>
</dbReference>
<evidence type="ECO:0000256" key="3">
    <source>
        <dbReference type="ARBA" id="ARBA00022898"/>
    </source>
</evidence>
<dbReference type="Gene3D" id="2.40.37.10">
    <property type="entry name" value="Lyase, Ornithine Decarboxylase, Chain A, domain 1"/>
    <property type="match status" value="1"/>
</dbReference>
<organism evidence="6 7">
    <name type="scientific">Ornithinicoccus hortensis</name>
    <dbReference type="NCBI Taxonomy" id="82346"/>
    <lineage>
        <taxon>Bacteria</taxon>
        <taxon>Bacillati</taxon>
        <taxon>Actinomycetota</taxon>
        <taxon>Actinomycetes</taxon>
        <taxon>Micrococcales</taxon>
        <taxon>Intrasporangiaceae</taxon>
        <taxon>Ornithinicoccus</taxon>
    </lineage>
</organism>
<keyword evidence="2" id="KW-0210">Decarboxylase</keyword>
<comment type="cofactor">
    <cofactor evidence="1 4">
        <name>pyridoxal 5'-phosphate</name>
        <dbReference type="ChEBI" id="CHEBI:597326"/>
    </cofactor>
</comment>
<dbReference type="PROSITE" id="PS00879">
    <property type="entry name" value="ODR_DC_2_2"/>
    <property type="match status" value="1"/>
</dbReference>
<dbReference type="Proteomes" id="UP000319516">
    <property type="component" value="Unassembled WGS sequence"/>
</dbReference>
<name>A0A542YM61_9MICO</name>
<sequence>MTVATGTERDAVVGVAGPPATTPAPARLFALDDEQVRELAARGTPCFGYDLDLARERFRTLRATLPDRVLLAYAVKSNPGPPLLRALAAEGAWFDCASAGEVEAVRIARRESAQAGSVQDEAGMVLAGPAKSVPDLLAGLDYGARVQVDGIEDVARLAALHDGAEPLPVNVRVHPATGVSESASIIGGAGPSAFGVDEEDLPAFVAAVADHPRVRLAGLQVFSASNELDAGALLANHRTALAIGERLHREHGVELELIDLGGGLGIPYAEGLAELDTAALGAGLAGLLAEHPWFTGQLLLEPGRWLSGPTGVYVSRVVRVKASRGTTFAVLEGGINHLLRPLLTGQSFPVRSATERPGERTTYSLAGPLCTSLDRVGTAELGPLEPGDLLVFGQAGAYAYTQAMTHFLSHPVPEQHWFGG</sequence>
<evidence type="ECO:0000256" key="1">
    <source>
        <dbReference type="ARBA" id="ARBA00001933"/>
    </source>
</evidence>
<dbReference type="InterPro" id="IPR022657">
    <property type="entry name" value="De-COase2_CS"/>
</dbReference>
<dbReference type="InterPro" id="IPR000183">
    <property type="entry name" value="Orn/DAP/Arg_de-COase"/>
</dbReference>